<dbReference type="Gene3D" id="1.10.10.10">
    <property type="entry name" value="Winged helix-like DNA-binding domain superfamily/Winged helix DNA-binding domain"/>
    <property type="match status" value="1"/>
</dbReference>
<dbReference type="Gene3D" id="3.40.190.290">
    <property type="match status" value="1"/>
</dbReference>
<dbReference type="GO" id="GO:0003700">
    <property type="term" value="F:DNA-binding transcription factor activity"/>
    <property type="evidence" value="ECO:0007669"/>
    <property type="project" value="InterPro"/>
</dbReference>
<dbReference type="CDD" id="cd08419">
    <property type="entry name" value="PBP2_CbbR_RubisCO_like"/>
    <property type="match status" value="1"/>
</dbReference>
<dbReference type="PROSITE" id="PS50931">
    <property type="entry name" value="HTH_LYSR"/>
    <property type="match status" value="1"/>
</dbReference>
<name>A0A6J4VRL5_9CYAN</name>
<dbReference type="AlphaFoldDB" id="A0A6J4VRL5"/>
<gene>
    <name evidence="6" type="ORF">AVDCRST_MAG81-3753</name>
</gene>
<comment type="similarity">
    <text evidence="1">Belongs to the LysR transcriptional regulatory family.</text>
</comment>
<dbReference type="InterPro" id="IPR005119">
    <property type="entry name" value="LysR_subst-bd"/>
</dbReference>
<reference evidence="6" key="1">
    <citation type="submission" date="2020-02" db="EMBL/GenBank/DDBJ databases">
        <authorList>
            <person name="Meier V. D."/>
        </authorList>
    </citation>
    <scope>NUCLEOTIDE SEQUENCE</scope>
    <source>
        <strain evidence="6">AVDCRST_MAG81</strain>
    </source>
</reference>
<sequence>MKQATLHQLKVFEAIAEYGSFTRAAEELFLTQPTVSQQIKQLTKAIGLPLFEQVGKRLYLTDAGQEVLKVSRDISERFTQLEMTLADLKGLKQGKLRLAATTTAKYFVPRLLGSFRQRYPGISISLQVTNQQKLLERLAENLDDLYFTGQPPDNLDIKPRPVIENPLVVIAPYNHPLAQEKNISLQRLVEEPFIMREPGSGTRLAVERFFAENRVEINNVEMEIGSNEAIKQAIAGGLGISVLSRHALALEGLNGPLVMLDVEGFPIQRYWYVVYPTGKQLSVVTRTFLDYLLDEGKQIAEQTSLEAYR</sequence>
<dbReference type="EMBL" id="CADCWO010000198">
    <property type="protein sequence ID" value="CAA9585877.1"/>
    <property type="molecule type" value="Genomic_DNA"/>
</dbReference>
<dbReference type="PANTHER" id="PTHR30126:SF5">
    <property type="entry name" value="HTH-TYPE TRANSCRIPTIONAL ACTIVATOR CMPR"/>
    <property type="match status" value="1"/>
</dbReference>
<organism evidence="6">
    <name type="scientific">uncultured Synechococcales cyanobacterium</name>
    <dbReference type="NCBI Taxonomy" id="1936017"/>
    <lineage>
        <taxon>Bacteria</taxon>
        <taxon>Bacillati</taxon>
        <taxon>Cyanobacteriota</taxon>
        <taxon>Cyanophyceae</taxon>
        <taxon>Synechococcales</taxon>
        <taxon>environmental samples</taxon>
    </lineage>
</organism>
<feature type="domain" description="HTH lysR-type" evidence="5">
    <location>
        <begin position="1"/>
        <end position="61"/>
    </location>
</feature>
<dbReference type="InterPro" id="IPR036388">
    <property type="entry name" value="WH-like_DNA-bd_sf"/>
</dbReference>
<evidence type="ECO:0000256" key="3">
    <source>
        <dbReference type="ARBA" id="ARBA00023125"/>
    </source>
</evidence>
<keyword evidence="2" id="KW-0805">Transcription regulation</keyword>
<dbReference type="PRINTS" id="PR00039">
    <property type="entry name" value="HTHLYSR"/>
</dbReference>
<evidence type="ECO:0000313" key="6">
    <source>
        <dbReference type="EMBL" id="CAA9585877.1"/>
    </source>
</evidence>
<dbReference type="Pfam" id="PF03466">
    <property type="entry name" value="LysR_substrate"/>
    <property type="match status" value="1"/>
</dbReference>
<accession>A0A6J4VRL5</accession>
<dbReference type="PANTHER" id="PTHR30126">
    <property type="entry name" value="HTH-TYPE TRANSCRIPTIONAL REGULATOR"/>
    <property type="match status" value="1"/>
</dbReference>
<dbReference type="SUPFAM" id="SSF46785">
    <property type="entry name" value="Winged helix' DNA-binding domain"/>
    <property type="match status" value="1"/>
</dbReference>
<keyword evidence="3" id="KW-0238">DNA-binding</keyword>
<evidence type="ECO:0000259" key="5">
    <source>
        <dbReference type="PROSITE" id="PS50931"/>
    </source>
</evidence>
<evidence type="ECO:0000256" key="4">
    <source>
        <dbReference type="ARBA" id="ARBA00023163"/>
    </source>
</evidence>
<dbReference type="InterPro" id="IPR036390">
    <property type="entry name" value="WH_DNA-bd_sf"/>
</dbReference>
<dbReference type="GO" id="GO:0000976">
    <property type="term" value="F:transcription cis-regulatory region binding"/>
    <property type="evidence" value="ECO:0007669"/>
    <property type="project" value="TreeGrafter"/>
</dbReference>
<dbReference type="Pfam" id="PF00126">
    <property type="entry name" value="HTH_1"/>
    <property type="match status" value="1"/>
</dbReference>
<dbReference type="FunFam" id="1.10.10.10:FF:000001">
    <property type="entry name" value="LysR family transcriptional regulator"/>
    <property type="match status" value="1"/>
</dbReference>
<evidence type="ECO:0000256" key="1">
    <source>
        <dbReference type="ARBA" id="ARBA00009437"/>
    </source>
</evidence>
<keyword evidence="4" id="KW-0804">Transcription</keyword>
<evidence type="ECO:0000256" key="2">
    <source>
        <dbReference type="ARBA" id="ARBA00023015"/>
    </source>
</evidence>
<protein>
    <submittedName>
        <fullName evidence="6">RuBisCO operon transcriptional regulator CbbR</fullName>
    </submittedName>
</protein>
<proteinExistence type="inferred from homology"/>
<dbReference type="SUPFAM" id="SSF53850">
    <property type="entry name" value="Periplasmic binding protein-like II"/>
    <property type="match status" value="1"/>
</dbReference>
<dbReference type="InterPro" id="IPR000847">
    <property type="entry name" value="LysR_HTH_N"/>
</dbReference>